<reference evidence="2" key="1">
    <citation type="journal article" date="2019" name="Int. J. Syst. Evol. Microbiol.">
        <title>The Global Catalogue of Microorganisms (GCM) 10K type strain sequencing project: providing services to taxonomists for standard genome sequencing and annotation.</title>
        <authorList>
            <consortium name="The Broad Institute Genomics Platform"/>
            <consortium name="The Broad Institute Genome Sequencing Center for Infectious Disease"/>
            <person name="Wu L."/>
            <person name="Ma J."/>
        </authorList>
    </citation>
    <scope>NUCLEOTIDE SEQUENCE [LARGE SCALE GENOMIC DNA]</scope>
    <source>
        <strain evidence="2">CGMCC 4.1469</strain>
    </source>
</reference>
<sequence length="94" mass="10640">MTMDQETARLAAEAYCRERVRDWDERAYRLRIEEGISVEGAYVFGYLPTVPDSRGRVRVGGNLPVIVDRETGDCRLVAGVAEYFALRDAKKQQG</sequence>
<dbReference type="Proteomes" id="UP001596067">
    <property type="component" value="Unassembled WGS sequence"/>
</dbReference>
<evidence type="ECO:0008006" key="3">
    <source>
        <dbReference type="Google" id="ProtNLM"/>
    </source>
</evidence>
<evidence type="ECO:0000313" key="2">
    <source>
        <dbReference type="Proteomes" id="UP001596067"/>
    </source>
</evidence>
<protein>
    <recommendedName>
        <fullName evidence="3">Immunity protein 35 domain-containing protein</fullName>
    </recommendedName>
</protein>
<comment type="caution">
    <text evidence="1">The sequence shown here is derived from an EMBL/GenBank/DDBJ whole genome shotgun (WGS) entry which is preliminary data.</text>
</comment>
<proteinExistence type="predicted"/>
<gene>
    <name evidence="1" type="ORF">ACFP0N_27815</name>
</gene>
<dbReference type="EMBL" id="JBHSOD010000045">
    <property type="protein sequence ID" value="MFC5888781.1"/>
    <property type="molecule type" value="Genomic_DNA"/>
</dbReference>
<name>A0ABW1F318_9ACTN</name>
<evidence type="ECO:0000313" key="1">
    <source>
        <dbReference type="EMBL" id="MFC5888781.1"/>
    </source>
</evidence>
<organism evidence="1 2">
    <name type="scientific">Kitasatospora aburaviensis</name>
    <dbReference type="NCBI Taxonomy" id="67265"/>
    <lineage>
        <taxon>Bacteria</taxon>
        <taxon>Bacillati</taxon>
        <taxon>Actinomycetota</taxon>
        <taxon>Actinomycetes</taxon>
        <taxon>Kitasatosporales</taxon>
        <taxon>Streptomycetaceae</taxon>
        <taxon>Kitasatospora</taxon>
    </lineage>
</organism>
<accession>A0ABW1F318</accession>
<keyword evidence="2" id="KW-1185">Reference proteome</keyword>
<dbReference type="RefSeq" id="WP_313766845.1">
    <property type="nucleotide sequence ID" value="NZ_BAAAVH010000014.1"/>
</dbReference>